<evidence type="ECO:0000313" key="1">
    <source>
        <dbReference type="Proteomes" id="UP000095283"/>
    </source>
</evidence>
<sequence length="20" mass="2477">MYIKYKCTKVKVNFLLIICR</sequence>
<protein>
    <submittedName>
        <fullName evidence="2">Uncharacterized protein</fullName>
    </submittedName>
</protein>
<dbReference type="Proteomes" id="UP000095283">
    <property type="component" value="Unplaced"/>
</dbReference>
<accession>A0A1I7X5N5</accession>
<dbReference type="AlphaFoldDB" id="A0A1I7X5N5"/>
<evidence type="ECO:0000313" key="2">
    <source>
        <dbReference type="WBParaSite" id="Hba_12737"/>
    </source>
</evidence>
<reference evidence="2" key="1">
    <citation type="submission" date="2016-11" db="UniProtKB">
        <authorList>
            <consortium name="WormBaseParasite"/>
        </authorList>
    </citation>
    <scope>IDENTIFICATION</scope>
</reference>
<dbReference type="WBParaSite" id="Hba_12737">
    <property type="protein sequence ID" value="Hba_12737"/>
    <property type="gene ID" value="Hba_12737"/>
</dbReference>
<keyword evidence="1" id="KW-1185">Reference proteome</keyword>
<proteinExistence type="predicted"/>
<organism evidence="1 2">
    <name type="scientific">Heterorhabditis bacteriophora</name>
    <name type="common">Entomopathogenic nematode worm</name>
    <dbReference type="NCBI Taxonomy" id="37862"/>
    <lineage>
        <taxon>Eukaryota</taxon>
        <taxon>Metazoa</taxon>
        <taxon>Ecdysozoa</taxon>
        <taxon>Nematoda</taxon>
        <taxon>Chromadorea</taxon>
        <taxon>Rhabditida</taxon>
        <taxon>Rhabditina</taxon>
        <taxon>Rhabditomorpha</taxon>
        <taxon>Strongyloidea</taxon>
        <taxon>Heterorhabditidae</taxon>
        <taxon>Heterorhabditis</taxon>
    </lineage>
</organism>
<name>A0A1I7X5N5_HETBA</name>